<dbReference type="GO" id="GO:0004751">
    <property type="term" value="F:ribose-5-phosphate isomerase activity"/>
    <property type="evidence" value="ECO:0007669"/>
    <property type="project" value="UniProtKB-EC"/>
</dbReference>
<feature type="active site" description="Proton donor" evidence="2">
    <location>
        <position position="101"/>
    </location>
</feature>
<evidence type="ECO:0000313" key="5">
    <source>
        <dbReference type="Proteomes" id="UP000290815"/>
    </source>
</evidence>
<feature type="binding site" evidence="3">
    <location>
        <begin position="10"/>
        <end position="11"/>
    </location>
    <ligand>
        <name>D-ribulose 5-phosphate</name>
        <dbReference type="ChEBI" id="CHEBI:58121"/>
    </ligand>
</feature>
<accession>A0A449AV75</accession>
<feature type="binding site" evidence="3">
    <location>
        <position position="102"/>
    </location>
    <ligand>
        <name>D-ribulose 5-phosphate</name>
        <dbReference type="ChEBI" id="CHEBI:58121"/>
    </ligand>
</feature>
<dbReference type="AlphaFoldDB" id="A0A449AV75"/>
<evidence type="ECO:0000256" key="2">
    <source>
        <dbReference type="PIRSR" id="PIRSR005384-1"/>
    </source>
</evidence>
<dbReference type="GO" id="GO:0009052">
    <property type="term" value="P:pentose-phosphate shunt, non-oxidative branch"/>
    <property type="evidence" value="ECO:0007669"/>
    <property type="project" value="TreeGrafter"/>
</dbReference>
<dbReference type="NCBIfam" id="NF004051">
    <property type="entry name" value="PRK05571.1"/>
    <property type="match status" value="1"/>
</dbReference>
<dbReference type="Pfam" id="PF02502">
    <property type="entry name" value="LacAB_rpiB"/>
    <property type="match status" value="1"/>
</dbReference>
<dbReference type="InterPro" id="IPR003500">
    <property type="entry name" value="RpiB_LacA_LacB"/>
</dbReference>
<dbReference type="PIRSF" id="PIRSF005384">
    <property type="entry name" value="RpiB_LacA_B"/>
    <property type="match status" value="1"/>
</dbReference>
<dbReference type="KEGG" id="mgly:NCTC10194_00428"/>
<reference evidence="4 5" key="1">
    <citation type="submission" date="2019-01" db="EMBL/GenBank/DDBJ databases">
        <authorList>
            <consortium name="Pathogen Informatics"/>
        </authorList>
    </citation>
    <scope>NUCLEOTIDE SEQUENCE [LARGE SCALE GENOMIC DNA]</scope>
    <source>
        <strain evidence="4 5">NCTC10194</strain>
    </source>
</reference>
<evidence type="ECO:0000313" key="4">
    <source>
        <dbReference type="EMBL" id="VEU70417.1"/>
    </source>
</evidence>
<name>A0A449AV75_9BACT</name>
<dbReference type="PANTHER" id="PTHR30345:SF0">
    <property type="entry name" value="DNA DAMAGE-REPAIR_TOLERATION PROTEIN DRT102"/>
    <property type="match status" value="1"/>
</dbReference>
<protein>
    <submittedName>
        <fullName evidence="4">Ribose-5-phosphate isomerase B (Phosphoriboisomerase B)</fullName>
        <ecNumber evidence="4">5.3.1.6</ecNumber>
    </submittedName>
</protein>
<feature type="binding site" evidence="3">
    <location>
        <position position="112"/>
    </location>
    <ligand>
        <name>D-ribulose 5-phosphate</name>
        <dbReference type="ChEBI" id="CHEBI:58121"/>
    </ligand>
</feature>
<feature type="active site" description="Proton acceptor" evidence="2">
    <location>
        <position position="68"/>
    </location>
</feature>
<dbReference type="EC" id="5.3.1.6" evidence="4"/>
<gene>
    <name evidence="4" type="primary">MCYN0787</name>
    <name evidence="4" type="ORF">NCTC10194_00428</name>
</gene>
<dbReference type="SUPFAM" id="SSF89623">
    <property type="entry name" value="Ribose/Galactose isomerase RpiB/AlsB"/>
    <property type="match status" value="1"/>
</dbReference>
<dbReference type="EMBL" id="LR215024">
    <property type="protein sequence ID" value="VEU70417.1"/>
    <property type="molecule type" value="Genomic_DNA"/>
</dbReference>
<organism evidence="4 5">
    <name type="scientific">Mycoplasmopsis glycophila</name>
    <dbReference type="NCBI Taxonomy" id="171285"/>
    <lineage>
        <taxon>Bacteria</taxon>
        <taxon>Bacillati</taxon>
        <taxon>Mycoplasmatota</taxon>
        <taxon>Mycoplasmoidales</taxon>
        <taxon>Metamycoplasmataceae</taxon>
        <taxon>Mycoplasmopsis</taxon>
    </lineage>
</organism>
<dbReference type="NCBIfam" id="TIGR00689">
    <property type="entry name" value="rpiB_lacA_lacB"/>
    <property type="match status" value="1"/>
</dbReference>
<sequence length="146" mass="16126">MKKVVALASDHAGFKLKQELQEYVRTLGYDTIDLGPSTDTNPVSYADAGKELAEYMASRKPDFGIGVCGTGLGISYALNRHKGIRAARITTPEDAHLAKQHNDANVIVFGGRQVSFEQAKEMVDEYIKTQFEGGRHIARIKELDEQ</sequence>
<evidence type="ECO:0000256" key="3">
    <source>
        <dbReference type="PIRSR" id="PIRSR005384-2"/>
    </source>
</evidence>
<keyword evidence="5" id="KW-1185">Reference proteome</keyword>
<dbReference type="InterPro" id="IPR036569">
    <property type="entry name" value="RpiB_LacA_LacB_sf"/>
</dbReference>
<comment type="similarity">
    <text evidence="1">Belongs to the LacAB/RpiB family.</text>
</comment>
<keyword evidence="4" id="KW-0413">Isomerase</keyword>
<feature type="binding site" evidence="3">
    <location>
        <position position="139"/>
    </location>
    <ligand>
        <name>D-ribulose 5-phosphate</name>
        <dbReference type="ChEBI" id="CHEBI:58121"/>
    </ligand>
</feature>
<dbReference type="Proteomes" id="UP000290815">
    <property type="component" value="Chromosome"/>
</dbReference>
<evidence type="ECO:0000256" key="1">
    <source>
        <dbReference type="ARBA" id="ARBA00008754"/>
    </source>
</evidence>
<feature type="binding site" evidence="3">
    <location>
        <position position="135"/>
    </location>
    <ligand>
        <name>D-ribulose 5-phosphate</name>
        <dbReference type="ChEBI" id="CHEBI:58121"/>
    </ligand>
</feature>
<dbReference type="PANTHER" id="PTHR30345">
    <property type="entry name" value="RIBOSE-5-PHOSPHATE ISOMERASE B"/>
    <property type="match status" value="1"/>
</dbReference>
<proteinExistence type="inferred from homology"/>
<feature type="binding site" evidence="3">
    <location>
        <begin position="69"/>
        <end position="73"/>
    </location>
    <ligand>
        <name>D-ribulose 5-phosphate</name>
        <dbReference type="ChEBI" id="CHEBI:58121"/>
    </ligand>
</feature>
<dbReference type="Gene3D" id="3.40.1400.10">
    <property type="entry name" value="Sugar-phosphate isomerase, RpiB/LacA/LacB"/>
    <property type="match status" value="1"/>
</dbReference>
<dbReference type="RefSeq" id="WP_027333367.1">
    <property type="nucleotide sequence ID" value="NZ_LR215024.1"/>
</dbReference>
<dbReference type="GO" id="GO:0019316">
    <property type="term" value="P:D-allose catabolic process"/>
    <property type="evidence" value="ECO:0007669"/>
    <property type="project" value="TreeGrafter"/>
</dbReference>